<comment type="caution">
    <text evidence="2">The sequence shown here is derived from an EMBL/GenBank/DDBJ whole genome shotgun (WGS) entry which is preliminary data.</text>
</comment>
<evidence type="ECO:0000256" key="1">
    <source>
        <dbReference type="SAM" id="MobiDB-lite"/>
    </source>
</evidence>
<organism evidence="2 3">
    <name type="scientific">Entomortierella chlamydospora</name>
    <dbReference type="NCBI Taxonomy" id="101097"/>
    <lineage>
        <taxon>Eukaryota</taxon>
        <taxon>Fungi</taxon>
        <taxon>Fungi incertae sedis</taxon>
        <taxon>Mucoromycota</taxon>
        <taxon>Mortierellomycotina</taxon>
        <taxon>Mortierellomycetes</taxon>
        <taxon>Mortierellales</taxon>
        <taxon>Mortierellaceae</taxon>
        <taxon>Entomortierella</taxon>
    </lineage>
</organism>
<feature type="region of interest" description="Disordered" evidence="1">
    <location>
        <begin position="134"/>
        <end position="246"/>
    </location>
</feature>
<dbReference type="GO" id="GO:0030036">
    <property type="term" value="P:actin cytoskeleton organization"/>
    <property type="evidence" value="ECO:0007669"/>
    <property type="project" value="TreeGrafter"/>
</dbReference>
<evidence type="ECO:0000313" key="2">
    <source>
        <dbReference type="EMBL" id="KAG0010542.1"/>
    </source>
</evidence>
<accession>A0A9P6MRN6</accession>
<dbReference type="EMBL" id="JAAAID010001314">
    <property type="protein sequence ID" value="KAG0010542.1"/>
    <property type="molecule type" value="Genomic_DNA"/>
</dbReference>
<dbReference type="PANTHER" id="PTHR12751">
    <property type="entry name" value="PHOSPHATASE AND ACTIN REGULATOR PHACTR"/>
    <property type="match status" value="1"/>
</dbReference>
<evidence type="ECO:0000313" key="3">
    <source>
        <dbReference type="Proteomes" id="UP000703661"/>
    </source>
</evidence>
<feature type="compositionally biased region" description="Low complexity" evidence="1">
    <location>
        <begin position="30"/>
        <end position="59"/>
    </location>
</feature>
<proteinExistence type="predicted"/>
<feature type="region of interest" description="Disordered" evidence="1">
    <location>
        <begin position="265"/>
        <end position="305"/>
    </location>
</feature>
<feature type="compositionally biased region" description="Polar residues" evidence="1">
    <location>
        <begin position="268"/>
        <end position="286"/>
    </location>
</feature>
<dbReference type="Proteomes" id="UP000703661">
    <property type="component" value="Unassembled WGS sequence"/>
</dbReference>
<feature type="region of interest" description="Disordered" evidence="1">
    <location>
        <begin position="480"/>
        <end position="509"/>
    </location>
</feature>
<feature type="compositionally biased region" description="Polar residues" evidence="1">
    <location>
        <begin position="227"/>
        <end position="242"/>
    </location>
</feature>
<gene>
    <name evidence="2" type="ORF">BGZ80_001394</name>
</gene>
<feature type="region of interest" description="Disordered" evidence="1">
    <location>
        <begin position="334"/>
        <end position="356"/>
    </location>
</feature>
<feature type="compositionally biased region" description="Polar residues" evidence="1">
    <location>
        <begin position="80"/>
        <end position="99"/>
    </location>
</feature>
<reference evidence="2" key="1">
    <citation type="journal article" date="2020" name="Fungal Divers.">
        <title>Resolving the Mortierellaceae phylogeny through synthesis of multi-gene phylogenetics and phylogenomics.</title>
        <authorList>
            <person name="Vandepol N."/>
            <person name="Liber J."/>
            <person name="Desiro A."/>
            <person name="Na H."/>
            <person name="Kennedy M."/>
            <person name="Barry K."/>
            <person name="Grigoriev I.V."/>
            <person name="Miller A.N."/>
            <person name="O'Donnell K."/>
            <person name="Stajich J.E."/>
            <person name="Bonito G."/>
        </authorList>
    </citation>
    <scope>NUCLEOTIDE SEQUENCE</scope>
    <source>
        <strain evidence="2">NRRL 2769</strain>
    </source>
</reference>
<sequence>MEAVPNDSLSRFESYDSLSSITQSARMNVPQSQSPFTPQSQAQRPPSTCSSNNTNQSTPNEKRSRWSFTGRLFEKCKSISASSNIPNTEPQMAATSNGRNTEKIVSFSNTSGSRRSSLVDIPKALLSSFCRTSLTCSSEPKDKPSKSFQRRNLSDASINNDESTDQSSDVDGSAAGDEVEVVPTTTVITANDPCHVPPIPPKVFSSNDDDQLHVQPVKGILKRIDSSQETSNSITDDSSIPTTRVEGVSPSSYLLVSDNDRPLPENLDINSFSPSDHHAQSSTYSSIPYPHSHQQLHQQHQQQEQRRLLDPFIVESTPQVTKLAETVPFKPLELDSEPRTTQGADMPPEFTPGIQSNTYRDRGGERPQGMVIDPHGGDCIHANFAQIHRQRHPHHYHDPFAMSGGFSYPSKTVDDISDEKQYLDLSEADLASYQRSSISSQGIDDSVFEPSEAAVMEARRHRRTKEDVAMPMIRELDSHNEFNHNFHNGPRSSMDSSSDGGGGKKKSIRFNDTVEIIPVHRKSEYNRRSDRNATFRVLTPDLRAFIRDELNDYKMREMAVHVRSMGNTAFH</sequence>
<feature type="region of interest" description="Disordered" evidence="1">
    <location>
        <begin position="80"/>
        <end position="101"/>
    </location>
</feature>
<dbReference type="AlphaFoldDB" id="A0A9P6MRN6"/>
<feature type="compositionally biased region" description="Low complexity" evidence="1">
    <location>
        <begin position="293"/>
        <end position="302"/>
    </location>
</feature>
<dbReference type="PANTHER" id="PTHR12751:SF18">
    <property type="entry name" value="PHOSPHATASE AND ACTIN REGULATOR 1"/>
    <property type="match status" value="1"/>
</dbReference>
<protein>
    <submittedName>
        <fullName evidence="2">Uncharacterized protein</fullName>
    </submittedName>
</protein>
<keyword evidence="3" id="KW-1185">Reference proteome</keyword>
<name>A0A9P6MRN6_9FUNG</name>
<dbReference type="GO" id="GO:0003779">
    <property type="term" value="F:actin binding"/>
    <property type="evidence" value="ECO:0007669"/>
    <property type="project" value="TreeGrafter"/>
</dbReference>
<feature type="compositionally biased region" description="Polar residues" evidence="1">
    <location>
        <begin position="146"/>
        <end position="170"/>
    </location>
</feature>
<feature type="region of interest" description="Disordered" evidence="1">
    <location>
        <begin position="22"/>
        <end position="66"/>
    </location>
</feature>